<name>A0A5P2X5U2_STRST</name>
<accession>A0A5P2X5U2</accession>
<organism evidence="2 3">
    <name type="scientific">Streptomyces spectabilis</name>
    <dbReference type="NCBI Taxonomy" id="68270"/>
    <lineage>
        <taxon>Bacteria</taxon>
        <taxon>Bacillati</taxon>
        <taxon>Actinomycetota</taxon>
        <taxon>Actinomycetes</taxon>
        <taxon>Kitasatosporales</taxon>
        <taxon>Streptomycetaceae</taxon>
        <taxon>Streptomyces</taxon>
    </lineage>
</organism>
<dbReference type="KEGG" id="sspb:CP982_14515"/>
<protein>
    <submittedName>
        <fullName evidence="2">Uncharacterized protein</fullName>
    </submittedName>
</protein>
<evidence type="ECO:0000313" key="1">
    <source>
        <dbReference type="EMBL" id="MBB5103268.1"/>
    </source>
</evidence>
<dbReference type="EMBL" id="CP023690">
    <property type="protein sequence ID" value="QEV59801.1"/>
    <property type="molecule type" value="Genomic_DNA"/>
</dbReference>
<dbReference type="EMBL" id="JACHJD010000003">
    <property type="protein sequence ID" value="MBB5103268.1"/>
    <property type="molecule type" value="Genomic_DNA"/>
</dbReference>
<reference evidence="2 3" key="1">
    <citation type="submission" date="2017-09" db="EMBL/GenBank/DDBJ databases">
        <authorList>
            <person name="Lee N."/>
            <person name="Cho B.-K."/>
        </authorList>
    </citation>
    <scope>NUCLEOTIDE SEQUENCE [LARGE SCALE GENOMIC DNA]</scope>
    <source>
        <strain evidence="2 3">ATCC 27465</strain>
    </source>
</reference>
<dbReference type="OrthoDB" id="9985392at2"/>
<dbReference type="Proteomes" id="UP000326505">
    <property type="component" value="Chromosome"/>
</dbReference>
<dbReference type="AlphaFoldDB" id="A0A5P2X5U2"/>
<reference evidence="1 4" key="2">
    <citation type="submission" date="2020-08" db="EMBL/GenBank/DDBJ databases">
        <title>Genomic Encyclopedia of Type Strains, Phase III (KMG-III): the genomes of soil and plant-associated and newly described type strains.</title>
        <authorList>
            <person name="Whitman W."/>
        </authorList>
    </citation>
    <scope>NUCLEOTIDE SEQUENCE [LARGE SCALE GENOMIC DNA]</scope>
    <source>
        <strain evidence="1 4">CECT 3146</strain>
    </source>
</reference>
<dbReference type="Proteomes" id="UP000549009">
    <property type="component" value="Unassembled WGS sequence"/>
</dbReference>
<sequence length="81" mass="8976">MLKKTRARRAAAVRHRQLLDTAERVVRRHILEGQSGSDATPAEMVALAFGRLALHIDEDEARDYLNAVLVERGYPLPGGAQ</sequence>
<dbReference type="RefSeq" id="WP_150510918.1">
    <property type="nucleotide sequence ID" value="NZ_BMSQ01000004.1"/>
</dbReference>
<keyword evidence="4" id="KW-1185">Reference proteome</keyword>
<evidence type="ECO:0000313" key="2">
    <source>
        <dbReference type="EMBL" id="QEV59801.1"/>
    </source>
</evidence>
<proteinExistence type="predicted"/>
<evidence type="ECO:0000313" key="4">
    <source>
        <dbReference type="Proteomes" id="UP000549009"/>
    </source>
</evidence>
<evidence type="ECO:0000313" key="3">
    <source>
        <dbReference type="Proteomes" id="UP000326505"/>
    </source>
</evidence>
<gene>
    <name evidence="2" type="ORF">CP982_14515</name>
    <name evidence="1" type="ORF">FHS40_002321</name>
</gene>